<comment type="caution">
    <text evidence="1">The sequence shown here is derived from an EMBL/GenBank/DDBJ whole genome shotgun (WGS) entry which is preliminary data.</text>
</comment>
<dbReference type="RefSeq" id="WP_344455594.1">
    <property type="nucleotide sequence ID" value="NZ_BAAATZ010000030.1"/>
</dbReference>
<keyword evidence="2" id="KW-1185">Reference proteome</keyword>
<dbReference type="PANTHER" id="PTHR33973:SF4">
    <property type="entry name" value="OS07G0153300 PROTEIN"/>
    <property type="match status" value="1"/>
</dbReference>
<organism evidence="1 2">
    <name type="scientific">Actinocorallia aurantiaca</name>
    <dbReference type="NCBI Taxonomy" id="46204"/>
    <lineage>
        <taxon>Bacteria</taxon>
        <taxon>Bacillati</taxon>
        <taxon>Actinomycetota</taxon>
        <taxon>Actinomycetes</taxon>
        <taxon>Streptosporangiales</taxon>
        <taxon>Thermomonosporaceae</taxon>
        <taxon>Actinocorallia</taxon>
    </lineage>
</organism>
<accession>A0ABP6H481</accession>
<protein>
    <submittedName>
        <fullName evidence="1">DUF1365 domain-containing protein</fullName>
    </submittedName>
</protein>
<dbReference type="Proteomes" id="UP001501842">
    <property type="component" value="Unassembled WGS sequence"/>
</dbReference>
<dbReference type="PANTHER" id="PTHR33973">
    <property type="entry name" value="OS07G0153300 PROTEIN"/>
    <property type="match status" value="1"/>
</dbReference>
<name>A0ABP6H481_9ACTN</name>
<dbReference type="InterPro" id="IPR010775">
    <property type="entry name" value="DUF1365"/>
</dbReference>
<dbReference type="EMBL" id="BAAATZ010000030">
    <property type="protein sequence ID" value="GAA2735670.1"/>
    <property type="molecule type" value="Genomic_DNA"/>
</dbReference>
<proteinExistence type="predicted"/>
<sequence>MTVPAIYRCDIGHIRTSPVRNAFRHRTYLWLVDLDDLPSRGPFAMFSSADHCGDPSLGLRENVEAFLSENGIARPARILMLCHARVFGHVFNPLTVYWCRDAEGSLLCTVAEVHNTYGGRHRYLLRTGPGGEAETAKDFYVSPFLPVAGLYRLSLPEPGARLDLSVSLEPPGAPAFTAEVRGERRSAAWPGVLAAFLRHPFAPLAGSARIRIEGVRLFLRGVPLVPRLSPPPRRTP</sequence>
<reference evidence="2" key="1">
    <citation type="journal article" date="2019" name="Int. J. Syst. Evol. Microbiol.">
        <title>The Global Catalogue of Microorganisms (GCM) 10K type strain sequencing project: providing services to taxonomists for standard genome sequencing and annotation.</title>
        <authorList>
            <consortium name="The Broad Institute Genomics Platform"/>
            <consortium name="The Broad Institute Genome Sequencing Center for Infectious Disease"/>
            <person name="Wu L."/>
            <person name="Ma J."/>
        </authorList>
    </citation>
    <scope>NUCLEOTIDE SEQUENCE [LARGE SCALE GENOMIC DNA]</scope>
    <source>
        <strain evidence="2">JCM 8201</strain>
    </source>
</reference>
<gene>
    <name evidence="1" type="ORF">GCM10010439_60990</name>
</gene>
<dbReference type="Pfam" id="PF07103">
    <property type="entry name" value="DUF1365"/>
    <property type="match status" value="1"/>
</dbReference>
<evidence type="ECO:0000313" key="1">
    <source>
        <dbReference type="EMBL" id="GAA2735670.1"/>
    </source>
</evidence>
<evidence type="ECO:0000313" key="2">
    <source>
        <dbReference type="Proteomes" id="UP001501842"/>
    </source>
</evidence>